<gene>
    <name evidence="6" type="ORF">GCM10010517_61880</name>
</gene>
<feature type="compositionally biased region" description="Low complexity" evidence="4">
    <location>
        <begin position="73"/>
        <end position="91"/>
    </location>
</feature>
<dbReference type="Gene3D" id="3.90.550.10">
    <property type="entry name" value="Spore Coat Polysaccharide Biosynthesis Protein SpsA, Chain A"/>
    <property type="match status" value="1"/>
</dbReference>
<dbReference type="RefSeq" id="WP_344978933.1">
    <property type="nucleotide sequence ID" value="NZ_BAAAVI010000058.1"/>
</dbReference>
<keyword evidence="2" id="KW-0547">Nucleotide-binding</keyword>
<dbReference type="InterPro" id="IPR056411">
    <property type="entry name" value="CysS_C"/>
</dbReference>
<feature type="compositionally biased region" description="Basic and acidic residues" evidence="4">
    <location>
        <begin position="143"/>
        <end position="156"/>
    </location>
</feature>
<comment type="caution">
    <text evidence="6">The sequence shown here is derived from an EMBL/GenBank/DDBJ whole genome shotgun (WGS) entry which is preliminary data.</text>
</comment>
<dbReference type="Proteomes" id="UP001500831">
    <property type="component" value="Unassembled WGS sequence"/>
</dbReference>
<dbReference type="InterPro" id="IPR009080">
    <property type="entry name" value="tRNAsynth_Ia_anticodon-bd"/>
</dbReference>
<keyword evidence="7" id="KW-1185">Reference proteome</keyword>
<feature type="compositionally biased region" description="Basic and acidic residues" evidence="4">
    <location>
        <begin position="163"/>
        <end position="210"/>
    </location>
</feature>
<evidence type="ECO:0000259" key="5">
    <source>
        <dbReference type="Pfam" id="PF23493"/>
    </source>
</evidence>
<evidence type="ECO:0000313" key="6">
    <source>
        <dbReference type="EMBL" id="GAA2896866.1"/>
    </source>
</evidence>
<name>A0ABN3W5X3_9ACTN</name>
<evidence type="ECO:0000313" key="7">
    <source>
        <dbReference type="Proteomes" id="UP001500831"/>
    </source>
</evidence>
<evidence type="ECO:0000256" key="4">
    <source>
        <dbReference type="SAM" id="MobiDB-lite"/>
    </source>
</evidence>
<feature type="compositionally biased region" description="Low complexity" evidence="4">
    <location>
        <begin position="105"/>
        <end position="119"/>
    </location>
</feature>
<keyword evidence="1" id="KW-0436">Ligase</keyword>
<dbReference type="Pfam" id="PF23493">
    <property type="entry name" value="CysS_C"/>
    <property type="match status" value="1"/>
</dbReference>
<dbReference type="SUPFAM" id="SSF47323">
    <property type="entry name" value="Anticodon-binding domain of a subclass of class I aminoacyl-tRNA synthetases"/>
    <property type="match status" value="1"/>
</dbReference>
<feature type="region of interest" description="Disordered" evidence="4">
    <location>
        <begin position="1"/>
        <end position="21"/>
    </location>
</feature>
<feature type="compositionally biased region" description="Low complexity" evidence="4">
    <location>
        <begin position="130"/>
        <end position="142"/>
    </location>
</feature>
<evidence type="ECO:0000256" key="2">
    <source>
        <dbReference type="ARBA" id="ARBA00022741"/>
    </source>
</evidence>
<accession>A0ABN3W5X3</accession>
<evidence type="ECO:0000256" key="3">
    <source>
        <dbReference type="ARBA" id="ARBA00022840"/>
    </source>
</evidence>
<feature type="region of interest" description="Disordered" evidence="4">
    <location>
        <begin position="67"/>
        <end position="210"/>
    </location>
</feature>
<feature type="domain" description="Cysteinyl-tRNA ligase anticodon binding" evidence="5">
    <location>
        <begin position="3"/>
        <end position="46"/>
    </location>
</feature>
<dbReference type="SUPFAM" id="SSF53448">
    <property type="entry name" value="Nucleotide-diphospho-sugar transferases"/>
    <property type="match status" value="1"/>
</dbReference>
<feature type="compositionally biased region" description="Basic and acidic residues" evidence="4">
    <location>
        <begin position="12"/>
        <end position="21"/>
    </location>
</feature>
<evidence type="ECO:0000256" key="1">
    <source>
        <dbReference type="ARBA" id="ARBA00022598"/>
    </source>
</evidence>
<dbReference type="Gene3D" id="1.20.120.1910">
    <property type="entry name" value="Cysteine-tRNA ligase, C-terminal anti-codon recognition domain"/>
    <property type="match status" value="1"/>
</dbReference>
<proteinExistence type="predicted"/>
<protein>
    <recommendedName>
        <fullName evidence="5">Cysteinyl-tRNA ligase anticodon binding domain-containing protein</fullName>
    </recommendedName>
</protein>
<reference evidence="6 7" key="1">
    <citation type="journal article" date="2019" name="Int. J. Syst. Evol. Microbiol.">
        <title>The Global Catalogue of Microorganisms (GCM) 10K type strain sequencing project: providing services to taxonomists for standard genome sequencing and annotation.</title>
        <authorList>
            <consortium name="The Broad Institute Genomics Platform"/>
            <consortium name="The Broad Institute Genome Sequencing Center for Infectious Disease"/>
            <person name="Wu L."/>
            <person name="Ma J."/>
        </authorList>
    </citation>
    <scope>NUCLEOTIDE SEQUENCE [LARGE SCALE GENOMIC DNA]</scope>
    <source>
        <strain evidence="6 7">JCM 6242</strain>
    </source>
</reference>
<keyword evidence="3" id="KW-0067">ATP-binding</keyword>
<sequence length="482" mass="51630">MSEVPPHVTALAERRAEARSRRDHAVADALRDEIAAAGWLVRDTADGFELVPDAPFKVWPTVRSIPVPSARHAGPQGAAAAAEGSAPGPETARADRTPPPAGRHASSAAPDSSARADSAYPGRHASPESADTAATGRDGAAVRGREGTAEVGRDRSGVLSRDASADERRVEAAAEPGRRPGELGVVDAERVAEKEAAPEQKPRGSELVGRADDLEGHPERMLSSQLLWDGSLSISRLDESITPPAEVERPRPARPTVTVALLVDGRPDDLRECVRALVARTNAKIMALDLGDVDGAGGVLHELVREFPRRVEAWHVAETPHWRGGTAEWGESRDKLLALDTSDVHVVMETSTILDGDAITPLVDELAEEDVVAAGWKGVNPRDDGQEWLDAEPGEVRGLLGQLFAVRRDAALAAGGFPAGAHRYRNADLEFSLALPGTLVALGKDLPVHETRHRGHHDVDPGCRDRESRRTYDRVLRLLRTP</sequence>
<dbReference type="InterPro" id="IPR029044">
    <property type="entry name" value="Nucleotide-diphossugar_trans"/>
</dbReference>
<organism evidence="6 7">
    <name type="scientific">Streptosporangium fragile</name>
    <dbReference type="NCBI Taxonomy" id="46186"/>
    <lineage>
        <taxon>Bacteria</taxon>
        <taxon>Bacillati</taxon>
        <taxon>Actinomycetota</taxon>
        <taxon>Actinomycetes</taxon>
        <taxon>Streptosporangiales</taxon>
        <taxon>Streptosporangiaceae</taxon>
        <taxon>Streptosporangium</taxon>
    </lineage>
</organism>
<dbReference type="EMBL" id="BAAAVI010000058">
    <property type="protein sequence ID" value="GAA2896866.1"/>
    <property type="molecule type" value="Genomic_DNA"/>
</dbReference>